<protein>
    <submittedName>
        <fullName evidence="1">Uncharacterized protein</fullName>
    </submittedName>
</protein>
<sequence>MRGFDLDFSEEAVKKVKEYVEQDRIPTTVVSRP</sequence>
<evidence type="ECO:0000313" key="1">
    <source>
        <dbReference type="EMBL" id="CUV25527.1"/>
    </source>
</evidence>
<proteinExistence type="predicted"/>
<dbReference type="EMBL" id="LN899823">
    <property type="protein sequence ID" value="CUV25527.1"/>
    <property type="molecule type" value="Genomic_DNA"/>
</dbReference>
<reference evidence="1" key="1">
    <citation type="submission" date="2015-10" db="EMBL/GenBank/DDBJ databases">
        <authorList>
            <person name="Gilbert D.G."/>
        </authorList>
    </citation>
    <scope>NUCLEOTIDE SEQUENCE</scope>
    <source>
        <strain evidence="1">Phyl III-seqv23</strain>
    </source>
</reference>
<evidence type="ECO:0000313" key="4">
    <source>
        <dbReference type="EMBL" id="CUV62953.1"/>
    </source>
</evidence>
<dbReference type="EMBL" id="LN899825">
    <property type="protein sequence ID" value="CUV33029.1"/>
    <property type="molecule type" value="Genomic_DNA"/>
</dbReference>
<gene>
    <name evidence="4" type="ORF">RD1301_v1_2900019</name>
    <name evidence="1" type="ORF">RUN1744_v1_990047</name>
    <name evidence="2" type="ORF">TD1301_v1_270017</name>
    <name evidence="3" type="ORF">TF3108_v1_850059</name>
</gene>
<dbReference type="EMBL" id="LN899826">
    <property type="protein sequence ID" value="CUV41774.1"/>
    <property type="molecule type" value="Genomic_DNA"/>
</dbReference>
<accession>A0A0S4UTK4</accession>
<dbReference type="EMBL" id="LN899822">
    <property type="protein sequence ID" value="CUV62953.1"/>
    <property type="molecule type" value="Genomic_DNA"/>
</dbReference>
<name>A0A0S4UTK4_RALSL</name>
<organism evidence="1">
    <name type="scientific">Ralstonia solanacearum</name>
    <name type="common">Pseudomonas solanacearum</name>
    <dbReference type="NCBI Taxonomy" id="305"/>
    <lineage>
        <taxon>Bacteria</taxon>
        <taxon>Pseudomonadati</taxon>
        <taxon>Pseudomonadota</taxon>
        <taxon>Betaproteobacteria</taxon>
        <taxon>Burkholderiales</taxon>
        <taxon>Burkholderiaceae</taxon>
        <taxon>Ralstonia</taxon>
        <taxon>Ralstonia solanacearum species complex</taxon>
    </lineage>
</organism>
<dbReference type="AlphaFoldDB" id="A0A0S4UTK4"/>
<evidence type="ECO:0000313" key="3">
    <source>
        <dbReference type="EMBL" id="CUV41774.1"/>
    </source>
</evidence>
<evidence type="ECO:0000313" key="2">
    <source>
        <dbReference type="EMBL" id="CUV33029.1"/>
    </source>
</evidence>